<evidence type="ECO:0000313" key="2">
    <source>
        <dbReference type="Proteomes" id="UP000593577"/>
    </source>
</evidence>
<keyword evidence="2" id="KW-1185">Reference proteome</keyword>
<protein>
    <submittedName>
        <fullName evidence="1">Uncharacterized protein</fullName>
    </submittedName>
</protein>
<organism evidence="1 2">
    <name type="scientific">Gossypium aridum</name>
    <name type="common">American cotton</name>
    <name type="synonym">Erioxylum aridum</name>
    <dbReference type="NCBI Taxonomy" id="34290"/>
    <lineage>
        <taxon>Eukaryota</taxon>
        <taxon>Viridiplantae</taxon>
        <taxon>Streptophyta</taxon>
        <taxon>Embryophyta</taxon>
        <taxon>Tracheophyta</taxon>
        <taxon>Spermatophyta</taxon>
        <taxon>Magnoliopsida</taxon>
        <taxon>eudicotyledons</taxon>
        <taxon>Gunneridae</taxon>
        <taxon>Pentapetalae</taxon>
        <taxon>rosids</taxon>
        <taxon>malvids</taxon>
        <taxon>Malvales</taxon>
        <taxon>Malvaceae</taxon>
        <taxon>Malvoideae</taxon>
        <taxon>Gossypium</taxon>
    </lineage>
</organism>
<sequence>MRTASRSFGCIPKKSTSICLTLSKLDIPLALTPLF</sequence>
<proteinExistence type="predicted"/>
<dbReference type="EMBL" id="JABFAA010000013">
    <property type="protein sequence ID" value="MBA0699184.1"/>
    <property type="molecule type" value="Genomic_DNA"/>
</dbReference>
<gene>
    <name evidence="1" type="ORF">Goari_000841</name>
</gene>
<dbReference type="Proteomes" id="UP000593577">
    <property type="component" value="Unassembled WGS sequence"/>
</dbReference>
<name>A0A7J8YJL0_GOSAI</name>
<evidence type="ECO:0000313" key="1">
    <source>
        <dbReference type="EMBL" id="MBA0699184.1"/>
    </source>
</evidence>
<accession>A0A7J8YJL0</accession>
<dbReference type="AlphaFoldDB" id="A0A7J8YJL0"/>
<reference evidence="1 2" key="1">
    <citation type="journal article" date="2019" name="Genome Biol. Evol.">
        <title>Insights into the evolution of the New World diploid cottons (Gossypium, subgenus Houzingenia) based on genome sequencing.</title>
        <authorList>
            <person name="Grover C.E."/>
            <person name="Arick M.A. 2nd"/>
            <person name="Thrash A."/>
            <person name="Conover J.L."/>
            <person name="Sanders W.S."/>
            <person name="Peterson D.G."/>
            <person name="Frelichowski J.E."/>
            <person name="Scheffler J.A."/>
            <person name="Scheffler B.E."/>
            <person name="Wendel J.F."/>
        </authorList>
    </citation>
    <scope>NUCLEOTIDE SEQUENCE [LARGE SCALE GENOMIC DNA]</scope>
    <source>
        <strain evidence="1">185</strain>
        <tissue evidence="1">Leaf</tissue>
    </source>
</reference>
<comment type="caution">
    <text evidence="1">The sequence shown here is derived from an EMBL/GenBank/DDBJ whole genome shotgun (WGS) entry which is preliminary data.</text>
</comment>